<feature type="signal peptide" evidence="4">
    <location>
        <begin position="1"/>
        <end position="20"/>
    </location>
</feature>
<dbReference type="PANTHER" id="PTHR11705">
    <property type="entry name" value="PROTEASE FAMILY M14 CARBOXYPEPTIDASE A,B"/>
    <property type="match status" value="1"/>
</dbReference>
<dbReference type="SUPFAM" id="SSF53187">
    <property type="entry name" value="Zn-dependent exopeptidases"/>
    <property type="match status" value="1"/>
</dbReference>
<sequence>MLKTCLAALAVAMTASVTMAETPTKAPWDTDILPPPLAWHGASEKLVAKPSDPWITPSERTRLTASPDYAETRAWLEKLDAASPLVRVETFGRSPEGRDLLVVYASKDGAKFDPKKPVLLAQAGIHPGEIDGKDAGMMLLRDIAFHGKDTLLDGVNLVFVPILSVDGHERASPYSRPNQRGPAVQGWRHTAQNLNLNRDYGKLDAPEMRAMIGLINTVRPDLYMDIHVTDGEDYQYDITYGWAGYLGDFARSKATSAWLDNTFLPATEAGLKAAGHIPGQLVFALDDRDPKKGLGASPASLRYSNGYGDAARIATVLVENHSLKPYRQRVLGTYVLLEETLKVLARDGAALRAAEDVDRARRPAVVEANFGTSFGGGGDRPLRTVSFLGVQYETYDSPASGRREIRWLGKPDPQPWSLPLYAAEPSLKLTPPKAYWVSSAKPDVIERLRLHGVAMETLAAPRAMSVDMIRFTAPKLAPRASEGHVEIAAGPVTHETRTVTFPAGSVRVPTDQPLGELATLLLEPESDESFFAWGMFPEVLQRVEYIEGYAIAPLAEKMLAADPKLKAEFEARLAADPKFAADPDARLAWFYQRTPYYDDRYRLYPVGREL</sequence>
<comment type="caution">
    <text evidence="3">Lacks conserved residue(s) required for the propagation of feature annotation.</text>
</comment>
<evidence type="ECO:0000256" key="3">
    <source>
        <dbReference type="PROSITE-ProRule" id="PRU01379"/>
    </source>
</evidence>
<comment type="similarity">
    <text evidence="2 3">Belongs to the peptidase M14 family.</text>
</comment>
<dbReference type="Pfam" id="PF00246">
    <property type="entry name" value="Peptidase_M14"/>
    <property type="match status" value="1"/>
</dbReference>
<dbReference type="InterPro" id="IPR000834">
    <property type="entry name" value="Peptidase_M14"/>
</dbReference>
<dbReference type="PANTHER" id="PTHR11705:SF145">
    <property type="entry name" value="PEPTIDASE M14 CARBOXYPEPTIDASE A DOMAIN-CONTAINING PROTEIN"/>
    <property type="match status" value="1"/>
</dbReference>
<protein>
    <submittedName>
        <fullName evidence="6">Murein tripeptide amidase MpaA</fullName>
    </submittedName>
</protein>
<organism evidence="6 7">
    <name type="scientific">Caulobacter rhizosphaerae</name>
    <dbReference type="NCBI Taxonomy" id="2010972"/>
    <lineage>
        <taxon>Bacteria</taxon>
        <taxon>Pseudomonadati</taxon>
        <taxon>Pseudomonadota</taxon>
        <taxon>Alphaproteobacteria</taxon>
        <taxon>Caulobacterales</taxon>
        <taxon>Caulobacteraceae</taxon>
        <taxon>Caulobacter</taxon>
    </lineage>
</organism>
<dbReference type="RefSeq" id="WP_310030016.1">
    <property type="nucleotide sequence ID" value="NZ_JAVDRL010000003.1"/>
</dbReference>
<dbReference type="Gene3D" id="3.40.630.10">
    <property type="entry name" value="Zn peptidases"/>
    <property type="match status" value="1"/>
</dbReference>
<reference evidence="6 7" key="1">
    <citation type="submission" date="2023-07" db="EMBL/GenBank/DDBJ databases">
        <title>Sorghum-associated microbial communities from plants grown in Nebraska, USA.</title>
        <authorList>
            <person name="Schachtman D."/>
        </authorList>
    </citation>
    <scope>NUCLEOTIDE SEQUENCE [LARGE SCALE GENOMIC DNA]</scope>
    <source>
        <strain evidence="6 7">DS2154</strain>
    </source>
</reference>
<keyword evidence="4" id="KW-0732">Signal</keyword>
<dbReference type="Proteomes" id="UP001262754">
    <property type="component" value="Unassembled WGS sequence"/>
</dbReference>
<proteinExistence type="inferred from homology"/>
<dbReference type="SMART" id="SM00631">
    <property type="entry name" value="Zn_pept"/>
    <property type="match status" value="1"/>
</dbReference>
<name>A0ABU1MWB0_9CAUL</name>
<evidence type="ECO:0000313" key="6">
    <source>
        <dbReference type="EMBL" id="MDR6530477.1"/>
    </source>
</evidence>
<accession>A0ABU1MWB0</accession>
<comment type="caution">
    <text evidence="6">The sequence shown here is derived from an EMBL/GenBank/DDBJ whole genome shotgun (WGS) entry which is preliminary data.</text>
</comment>
<evidence type="ECO:0000256" key="4">
    <source>
        <dbReference type="SAM" id="SignalP"/>
    </source>
</evidence>
<evidence type="ECO:0000256" key="2">
    <source>
        <dbReference type="ARBA" id="ARBA00005988"/>
    </source>
</evidence>
<dbReference type="EMBL" id="JAVDRL010000003">
    <property type="protein sequence ID" value="MDR6530477.1"/>
    <property type="molecule type" value="Genomic_DNA"/>
</dbReference>
<comment type="cofactor">
    <cofactor evidence="1">
        <name>Zn(2+)</name>
        <dbReference type="ChEBI" id="CHEBI:29105"/>
    </cofactor>
</comment>
<feature type="chain" id="PRO_5046195626" evidence="4">
    <location>
        <begin position="21"/>
        <end position="610"/>
    </location>
</feature>
<keyword evidence="7" id="KW-1185">Reference proteome</keyword>
<gene>
    <name evidence="6" type="ORF">J2800_001213</name>
</gene>
<evidence type="ECO:0000259" key="5">
    <source>
        <dbReference type="PROSITE" id="PS52035"/>
    </source>
</evidence>
<dbReference type="PROSITE" id="PS52035">
    <property type="entry name" value="PEPTIDASE_M14"/>
    <property type="match status" value="1"/>
</dbReference>
<evidence type="ECO:0000313" key="7">
    <source>
        <dbReference type="Proteomes" id="UP001262754"/>
    </source>
</evidence>
<feature type="domain" description="Peptidase M14" evidence="5">
    <location>
        <begin position="65"/>
        <end position="354"/>
    </location>
</feature>
<dbReference type="CDD" id="cd06241">
    <property type="entry name" value="M14-like"/>
    <property type="match status" value="1"/>
</dbReference>
<evidence type="ECO:0000256" key="1">
    <source>
        <dbReference type="ARBA" id="ARBA00001947"/>
    </source>
</evidence>